<gene>
    <name evidence="1" type="ORF">HMPREF1767_02255</name>
</gene>
<accession>U7TPK9</accession>
<evidence type="ECO:0000313" key="1">
    <source>
        <dbReference type="EMBL" id="ERT45827.1"/>
    </source>
</evidence>
<dbReference type="PATRIC" id="fig|1316587.3.peg.2227"/>
<organism evidence="1">
    <name type="scientific">Fusobacterium nucleatum CTI-6</name>
    <dbReference type="NCBI Taxonomy" id="1316587"/>
    <lineage>
        <taxon>Bacteria</taxon>
        <taxon>Fusobacteriati</taxon>
        <taxon>Fusobacteriota</taxon>
        <taxon>Fusobacteriia</taxon>
        <taxon>Fusobacteriales</taxon>
        <taxon>Fusobacteriaceae</taxon>
        <taxon>Fusobacterium</taxon>
    </lineage>
</organism>
<dbReference type="AlphaFoldDB" id="U7TPK9"/>
<proteinExistence type="predicted"/>
<sequence length="242" mass="28060">MSKKKEKDNLPDIIKAEELELKFPKNKYLEKKETDRIENAILKGGVATGDGKCFVKLTHLSKIIVSDKAAAARVYNNADEKYKLEDSKEKFLEIPEIQKELTRRLEEPRPALEREKLIHSEECLKTFRENEFLNKNRLIESDRIVKGRLTIGAEKIKNEKIEECQLSGEKFNGNAEAHHIERVADEPNKALDTENLIVTTDKIHKEIHKENAETPEELKKFIDDRGYSTPKNLEKILKKKKK</sequence>
<dbReference type="EMBL" id="AXNV01000035">
    <property type="protein sequence ID" value="ERT45827.1"/>
    <property type="molecule type" value="Genomic_DNA"/>
</dbReference>
<comment type="caution">
    <text evidence="1">The sequence shown here is derived from an EMBL/GenBank/DDBJ whole genome shotgun (WGS) entry which is preliminary data.</text>
</comment>
<name>U7TPK9_FUSNU</name>
<protein>
    <submittedName>
        <fullName evidence="1">Uncharacterized protein</fullName>
    </submittedName>
</protein>
<reference evidence="1" key="1">
    <citation type="submission" date="2013-10" db="EMBL/GenBank/DDBJ databases">
        <title>The Genome Sequence of Fusobacterium nucleatum CTI-6.</title>
        <authorList>
            <consortium name="The Broad Institute Genomics Platform"/>
            <person name="Earl A."/>
            <person name="Ward D."/>
            <person name="Feldgarden M."/>
            <person name="Gevers D."/>
            <person name="Kostic A."/>
            <person name="Garrett W."/>
            <person name="Young S.K."/>
            <person name="Zeng Q."/>
            <person name="Gargeya S."/>
            <person name="Fitzgerald M."/>
            <person name="Abouelleil A."/>
            <person name="Alvarado L."/>
            <person name="Berlin A.M."/>
            <person name="Chapman S.B."/>
            <person name="Gainer-Dewar J."/>
            <person name="Goldberg J."/>
            <person name="Gnerre S."/>
            <person name="Griggs A."/>
            <person name="Gujja S."/>
            <person name="Hansen M."/>
            <person name="Howarth C."/>
            <person name="Imamovic A."/>
            <person name="Ireland A."/>
            <person name="Larimer J."/>
            <person name="McCowan C."/>
            <person name="Murphy C."/>
            <person name="Pearson M."/>
            <person name="Poon T.W."/>
            <person name="Priest M."/>
            <person name="Roberts A."/>
            <person name="Saif S."/>
            <person name="Shea T."/>
            <person name="Sykes S."/>
            <person name="Wortman J."/>
            <person name="Nusbaum C."/>
            <person name="Birren B."/>
        </authorList>
    </citation>
    <scope>NUCLEOTIDE SEQUENCE [LARGE SCALE GENOMIC DNA]</scope>
    <source>
        <strain evidence="1">CTI-6</strain>
    </source>
</reference>